<proteinExistence type="predicted"/>
<dbReference type="Proteomes" id="UP001321486">
    <property type="component" value="Chromosome"/>
</dbReference>
<protein>
    <recommendedName>
        <fullName evidence="3">DUF222 domain-containing protein</fullName>
    </recommendedName>
</protein>
<name>A0ABM8GJJ4_9MICO</name>
<gene>
    <name evidence="1" type="ORF">GCM10025867_07870</name>
</gene>
<sequence length="144" mass="15403">MNNPQLAAITRMVDQHADEDPATSAGLAWARTLALGRLVLDMVTGDRDDAGVRTLSTQLELAAVVTLCSGGDLETAALHHDHLADELESVRPGEDPRSALGSAVAAHRFAAQICRGDLDQLRFFATHQRDGTNFSAALRLPTPH</sequence>
<evidence type="ECO:0008006" key="3">
    <source>
        <dbReference type="Google" id="ProtNLM"/>
    </source>
</evidence>
<reference evidence="2" key="1">
    <citation type="journal article" date="2019" name="Int. J. Syst. Evol. Microbiol.">
        <title>The Global Catalogue of Microorganisms (GCM) 10K type strain sequencing project: providing services to taxonomists for standard genome sequencing and annotation.</title>
        <authorList>
            <consortium name="The Broad Institute Genomics Platform"/>
            <consortium name="The Broad Institute Genome Sequencing Center for Infectious Disease"/>
            <person name="Wu L."/>
            <person name="Ma J."/>
        </authorList>
    </citation>
    <scope>NUCLEOTIDE SEQUENCE [LARGE SCALE GENOMIC DNA]</scope>
    <source>
        <strain evidence="2">NBRC 108728</strain>
    </source>
</reference>
<evidence type="ECO:0000313" key="1">
    <source>
        <dbReference type="EMBL" id="BDZ48546.1"/>
    </source>
</evidence>
<dbReference type="RefSeq" id="WP_286345510.1">
    <property type="nucleotide sequence ID" value="NZ_AP027732.1"/>
</dbReference>
<organism evidence="1 2">
    <name type="scientific">Frondihabitans sucicola</name>
    <dbReference type="NCBI Taxonomy" id="1268041"/>
    <lineage>
        <taxon>Bacteria</taxon>
        <taxon>Bacillati</taxon>
        <taxon>Actinomycetota</taxon>
        <taxon>Actinomycetes</taxon>
        <taxon>Micrococcales</taxon>
        <taxon>Microbacteriaceae</taxon>
        <taxon>Frondihabitans</taxon>
    </lineage>
</organism>
<accession>A0ABM8GJJ4</accession>
<dbReference type="EMBL" id="AP027732">
    <property type="protein sequence ID" value="BDZ48546.1"/>
    <property type="molecule type" value="Genomic_DNA"/>
</dbReference>
<evidence type="ECO:0000313" key="2">
    <source>
        <dbReference type="Proteomes" id="UP001321486"/>
    </source>
</evidence>
<keyword evidence="2" id="KW-1185">Reference proteome</keyword>